<evidence type="ECO:0000313" key="3">
    <source>
        <dbReference type="EMBL" id="PWD99278.1"/>
    </source>
</evidence>
<feature type="chain" id="PRO_5015613227" evidence="2">
    <location>
        <begin position="24"/>
        <end position="205"/>
    </location>
</feature>
<dbReference type="Proteomes" id="UP000244956">
    <property type="component" value="Unassembled WGS sequence"/>
</dbReference>
<evidence type="ECO:0000256" key="2">
    <source>
        <dbReference type="SAM" id="SignalP"/>
    </source>
</evidence>
<evidence type="ECO:0000256" key="1">
    <source>
        <dbReference type="SAM" id="Coils"/>
    </source>
</evidence>
<dbReference type="OrthoDB" id="1491885at2"/>
<dbReference type="InterPro" id="IPR025636">
    <property type="entry name" value="DUF4294"/>
</dbReference>
<keyword evidence="1" id="KW-0175">Coiled coil</keyword>
<protein>
    <submittedName>
        <fullName evidence="3">DUF4294 domain-containing protein</fullName>
    </submittedName>
</protein>
<gene>
    <name evidence="3" type="ORF">DDZ16_11835</name>
</gene>
<dbReference type="RefSeq" id="WP_109264678.1">
    <property type="nucleotide sequence ID" value="NZ_QEWP01000008.1"/>
</dbReference>
<proteinExistence type="predicted"/>
<accession>A0A2U2B885</accession>
<keyword evidence="2" id="KW-0732">Signal</keyword>
<reference evidence="3 4" key="1">
    <citation type="submission" date="2018-05" db="EMBL/GenBank/DDBJ databases">
        <title>Marinilabilia rubrum sp. nov., isolated from saltern sediment.</title>
        <authorList>
            <person name="Zhang R."/>
        </authorList>
    </citation>
    <scope>NUCLEOTIDE SEQUENCE [LARGE SCALE GENOMIC DNA]</scope>
    <source>
        <strain evidence="3 4">WTE16</strain>
    </source>
</reference>
<comment type="caution">
    <text evidence="3">The sequence shown here is derived from an EMBL/GenBank/DDBJ whole genome shotgun (WGS) entry which is preliminary data.</text>
</comment>
<dbReference type="Pfam" id="PF14127">
    <property type="entry name" value="DUF4294"/>
    <property type="match status" value="1"/>
</dbReference>
<evidence type="ECO:0000313" key="4">
    <source>
        <dbReference type="Proteomes" id="UP000244956"/>
    </source>
</evidence>
<keyword evidence="4" id="KW-1185">Reference proteome</keyword>
<dbReference type="AlphaFoldDB" id="A0A2U2B885"/>
<feature type="signal peptide" evidence="2">
    <location>
        <begin position="1"/>
        <end position="23"/>
    </location>
</feature>
<dbReference type="EMBL" id="QEWP01000008">
    <property type="protein sequence ID" value="PWD99278.1"/>
    <property type="molecule type" value="Genomic_DNA"/>
</dbReference>
<organism evidence="3 4">
    <name type="scientific">Marinilabilia rubra</name>
    <dbReference type="NCBI Taxonomy" id="2162893"/>
    <lineage>
        <taxon>Bacteria</taxon>
        <taxon>Pseudomonadati</taxon>
        <taxon>Bacteroidota</taxon>
        <taxon>Bacteroidia</taxon>
        <taxon>Marinilabiliales</taxon>
        <taxon>Marinilabiliaceae</taxon>
        <taxon>Marinilabilia</taxon>
    </lineage>
</organism>
<feature type="coiled-coil region" evidence="1">
    <location>
        <begin position="88"/>
        <end position="115"/>
    </location>
</feature>
<sequence length="205" mass="23958">MKLFFKYMILPGILLFCGMGSVAQVVKTTEMAGEEVHMLESRVINGDTIPHIVLAEVKVVPEWKYRSNRERRKYNRFVKSIKVALPYARVAAHKLEVINANLARIENEKERKEYLKKAEKKLFKEFEKPLRKLTFSQGRMLIKLIDRETGDTSYDLIKEYKGGFSAFFWQSVARLFGSNLKDEYHGDREDHMVEHIIILIDNGML</sequence>
<name>A0A2U2B885_9BACT</name>